<dbReference type="InterPro" id="IPR007085">
    <property type="entry name" value="DNA/pantothenate-metab_flavo_C"/>
</dbReference>
<evidence type="ECO:0000313" key="3">
    <source>
        <dbReference type="Proteomes" id="UP000288623"/>
    </source>
</evidence>
<dbReference type="GO" id="GO:0003824">
    <property type="term" value="F:catalytic activity"/>
    <property type="evidence" value="ECO:0007669"/>
    <property type="project" value="UniProtKB-ARBA"/>
</dbReference>
<sequence length="227" mass="24805">MAVDLTGKTILITSGGTLEKWDKVRGHTNMATGTMGTYLAEEAQKLGATIIYLNGYFAKKPTNDDNLLLITFEGIEDLGEKIKHFVTTQSIDAVIMAAAGSDWLVDEILDQQGQPVLEAGKLSSDEPPIIKFKKAPKILPQIKTWNADVTLVGFKLEDATNEELVARAKKRMDTSKASFMVANQSGSLYTTDVDHYIINEQGDYEIFAGKRAAAKGLMATLATHLNH</sequence>
<dbReference type="Pfam" id="PF04127">
    <property type="entry name" value="DFP"/>
    <property type="match status" value="1"/>
</dbReference>
<dbReference type="InterPro" id="IPR035929">
    <property type="entry name" value="CoaB-like_sf"/>
</dbReference>
<protein>
    <recommendedName>
        <fullName evidence="1">DNA/pantothenate metabolism flavoprotein C-terminal domain-containing protein</fullName>
    </recommendedName>
</protein>
<proteinExistence type="predicted"/>
<dbReference type="SUPFAM" id="SSF102645">
    <property type="entry name" value="CoaB-like"/>
    <property type="match status" value="1"/>
</dbReference>
<dbReference type="RefSeq" id="WP_126991855.1">
    <property type="nucleotide sequence ID" value="NZ_JTFC01000042.1"/>
</dbReference>
<name>A0A433RQ57_9BACL</name>
<reference evidence="2 3" key="1">
    <citation type="submission" date="2014-11" db="EMBL/GenBank/DDBJ databases">
        <title>Genome sequence and analysis of novel Kurthia sp.</title>
        <authorList>
            <person name="Lawson J.N."/>
            <person name="Gonzalez J.E."/>
            <person name="Rinauldi L."/>
            <person name="Xuan Z."/>
            <person name="Firman A."/>
            <person name="Shaddox L."/>
            <person name="Trudeau A."/>
            <person name="Shah S."/>
            <person name="Reiman D."/>
        </authorList>
    </citation>
    <scope>NUCLEOTIDE SEQUENCE [LARGE SCALE GENOMIC DNA]</scope>
    <source>
        <strain evidence="2 3">3B1D</strain>
    </source>
</reference>
<evidence type="ECO:0000259" key="1">
    <source>
        <dbReference type="Pfam" id="PF04127"/>
    </source>
</evidence>
<dbReference type="Gene3D" id="3.40.50.10300">
    <property type="entry name" value="CoaB-like"/>
    <property type="match status" value="1"/>
</dbReference>
<dbReference type="AlphaFoldDB" id="A0A433RQ57"/>
<feature type="domain" description="DNA/pantothenate metabolism flavoprotein C-terminal" evidence="1">
    <location>
        <begin position="5"/>
        <end position="221"/>
    </location>
</feature>
<dbReference type="Proteomes" id="UP000288623">
    <property type="component" value="Unassembled WGS sequence"/>
</dbReference>
<dbReference type="NCBIfam" id="NF007199">
    <property type="entry name" value="PRK09620.1"/>
    <property type="match status" value="1"/>
</dbReference>
<dbReference type="EMBL" id="JTFC01000042">
    <property type="protein sequence ID" value="RUS52515.1"/>
    <property type="molecule type" value="Genomic_DNA"/>
</dbReference>
<organism evidence="2 3">
    <name type="scientific">Candidatus Kurthia intestinigallinarum</name>
    <dbReference type="NCBI Taxonomy" id="1562256"/>
    <lineage>
        <taxon>Bacteria</taxon>
        <taxon>Bacillati</taxon>
        <taxon>Bacillota</taxon>
        <taxon>Bacilli</taxon>
        <taxon>Bacillales</taxon>
        <taxon>Caryophanaceae</taxon>
        <taxon>Kurthia</taxon>
    </lineage>
</organism>
<dbReference type="GO" id="GO:0015937">
    <property type="term" value="P:coenzyme A biosynthetic process"/>
    <property type="evidence" value="ECO:0007669"/>
    <property type="project" value="UniProtKB-ARBA"/>
</dbReference>
<accession>A0A433RQ57</accession>
<dbReference type="OrthoDB" id="9802554at2"/>
<gene>
    <name evidence="2" type="ORF">QI30_17310</name>
</gene>
<evidence type="ECO:0000313" key="2">
    <source>
        <dbReference type="EMBL" id="RUS52515.1"/>
    </source>
</evidence>
<comment type="caution">
    <text evidence="2">The sequence shown here is derived from an EMBL/GenBank/DDBJ whole genome shotgun (WGS) entry which is preliminary data.</text>
</comment>
<keyword evidence="3" id="KW-1185">Reference proteome</keyword>